<sequence length="68" mass="7773">MCKSRRKRRTTRYKSIGSISIPQSTKASQAISPGLVFFCDIPCDRIEKVNEREYEGSFKGIETQTIKT</sequence>
<proteinExistence type="predicted"/>
<dbReference type="EMBL" id="JMQA01000050">
    <property type="protein sequence ID" value="KFM93953.1"/>
    <property type="molecule type" value="Genomic_DNA"/>
</dbReference>
<comment type="caution">
    <text evidence="1">The sequence shown here is derived from an EMBL/GenBank/DDBJ whole genome shotgun (WGS) entry which is preliminary data.</text>
</comment>
<organism evidence="1 2">
    <name type="scientific">Paenibacillus macerans</name>
    <name type="common">Bacillus macerans</name>
    <dbReference type="NCBI Taxonomy" id="44252"/>
    <lineage>
        <taxon>Bacteria</taxon>
        <taxon>Bacillati</taxon>
        <taxon>Bacillota</taxon>
        <taxon>Bacilli</taxon>
        <taxon>Bacillales</taxon>
        <taxon>Paenibacillaceae</taxon>
        <taxon>Paenibacillus</taxon>
    </lineage>
</organism>
<dbReference type="HOGENOM" id="CLU_2789985_0_0_9"/>
<name>A0A090Y5B0_PAEMA</name>
<keyword evidence="2" id="KW-1185">Reference proteome</keyword>
<reference evidence="1 2" key="1">
    <citation type="submission" date="2014-04" db="EMBL/GenBank/DDBJ databases">
        <authorList>
            <person name="Bishop-Lilly K.A."/>
            <person name="Broomall S.M."/>
            <person name="Chain P.S."/>
            <person name="Chertkov O."/>
            <person name="Coyne S.R."/>
            <person name="Daligault H.E."/>
            <person name="Davenport K.W."/>
            <person name="Erkkila T."/>
            <person name="Frey K.G."/>
            <person name="Gibbons H.S."/>
            <person name="Gu W."/>
            <person name="Jaissle J."/>
            <person name="Johnson S.L."/>
            <person name="Koroleva G.I."/>
            <person name="Ladner J.T."/>
            <person name="Lo C.-C."/>
            <person name="Minogue T.D."/>
            <person name="Munk C."/>
            <person name="Palacios G.F."/>
            <person name="Redden C.L."/>
            <person name="Rosenzweig C.N."/>
            <person name="Scholz M.B."/>
            <person name="Teshima H."/>
            <person name="Xu Y."/>
        </authorList>
    </citation>
    <scope>NUCLEOTIDE SEQUENCE [LARGE SCALE GENOMIC DNA]</scope>
    <source>
        <strain evidence="1 2">8244</strain>
    </source>
</reference>
<evidence type="ECO:0000313" key="1">
    <source>
        <dbReference type="EMBL" id="KFM93953.1"/>
    </source>
</evidence>
<dbReference type="AlphaFoldDB" id="A0A090Y5B0"/>
<evidence type="ECO:0000313" key="2">
    <source>
        <dbReference type="Proteomes" id="UP000029278"/>
    </source>
</evidence>
<protein>
    <submittedName>
        <fullName evidence="1">Uncharacterized protein</fullName>
    </submittedName>
</protein>
<gene>
    <name evidence="1" type="ORF">DJ90_6511</name>
</gene>
<dbReference type="Proteomes" id="UP000029278">
    <property type="component" value="Unassembled WGS sequence"/>
</dbReference>
<accession>A0A090Y5B0</accession>